<dbReference type="AlphaFoldDB" id="A0A4Z1T7G6"/>
<gene>
    <name evidence="2" type="ORF">GMRT_11896</name>
</gene>
<organism evidence="2 3">
    <name type="scientific">Giardia muris</name>
    <dbReference type="NCBI Taxonomy" id="5742"/>
    <lineage>
        <taxon>Eukaryota</taxon>
        <taxon>Metamonada</taxon>
        <taxon>Diplomonadida</taxon>
        <taxon>Hexamitidae</taxon>
        <taxon>Giardiinae</taxon>
        <taxon>Giardia</taxon>
    </lineage>
</organism>
<evidence type="ECO:0000313" key="2">
    <source>
        <dbReference type="EMBL" id="TNJ28509.1"/>
    </source>
</evidence>
<dbReference type="OrthoDB" id="10344593at2759"/>
<name>A0A4Z1T7G6_GIAMU</name>
<protein>
    <submittedName>
        <fullName evidence="2">Uncharacterized protein</fullName>
    </submittedName>
</protein>
<evidence type="ECO:0000313" key="3">
    <source>
        <dbReference type="Proteomes" id="UP000315496"/>
    </source>
</evidence>
<feature type="transmembrane region" description="Helical" evidence="1">
    <location>
        <begin position="139"/>
        <end position="158"/>
    </location>
</feature>
<feature type="transmembrane region" description="Helical" evidence="1">
    <location>
        <begin position="170"/>
        <end position="191"/>
    </location>
</feature>
<dbReference type="VEuPathDB" id="GiardiaDB:GMRT_11896"/>
<sequence length="228" mass="26061">MPARTPEELAEMKRLRNERLRQTSKDRMAIVQGTTVDRVTMPEEYYQREDVRLRSSTSQVDHSMIPQDNAEMLQSALRSVPGWNELLRMTTSFGTAHPMDSPSPGLIRWTKGITLLGILLAIISALFHQSQQQAKTSVIASTVFYTVYGRIFTLLGIIKEPSEIIYVHYRMRFMTLLSLSTSLLFMLHVLVYKRTKLAFGLAAAKHGLKLTVWYGGTYFLMHLLYSLV</sequence>
<keyword evidence="1" id="KW-0472">Membrane</keyword>
<proteinExistence type="predicted"/>
<accession>A0A4Z1T7G6</accession>
<keyword evidence="3" id="KW-1185">Reference proteome</keyword>
<comment type="caution">
    <text evidence="2">The sequence shown here is derived from an EMBL/GenBank/DDBJ whole genome shotgun (WGS) entry which is preliminary data.</text>
</comment>
<keyword evidence="1" id="KW-1133">Transmembrane helix</keyword>
<keyword evidence="1" id="KW-0812">Transmembrane</keyword>
<evidence type="ECO:0000256" key="1">
    <source>
        <dbReference type="SAM" id="Phobius"/>
    </source>
</evidence>
<dbReference type="Proteomes" id="UP000315496">
    <property type="component" value="Chromosome 2"/>
</dbReference>
<feature type="transmembrane region" description="Helical" evidence="1">
    <location>
        <begin position="109"/>
        <end position="127"/>
    </location>
</feature>
<reference evidence="2 3" key="1">
    <citation type="submission" date="2019-05" db="EMBL/GenBank/DDBJ databases">
        <title>The compact genome of Giardia muris reveals important steps in the evolution of intestinal protozoan parasites.</title>
        <authorList>
            <person name="Xu F."/>
            <person name="Jimenez-Gonzalez A."/>
            <person name="Einarsson E."/>
            <person name="Astvaldsson A."/>
            <person name="Peirasmaki D."/>
            <person name="Eckmann L."/>
            <person name="Andersson J.O."/>
            <person name="Svard S.G."/>
            <person name="Jerlstrom-Hultqvist J."/>
        </authorList>
    </citation>
    <scope>NUCLEOTIDE SEQUENCE [LARGE SCALE GENOMIC DNA]</scope>
    <source>
        <strain evidence="2 3">Roberts-Thomson</strain>
    </source>
</reference>
<dbReference type="EMBL" id="VDLU01000002">
    <property type="protein sequence ID" value="TNJ28509.1"/>
    <property type="molecule type" value="Genomic_DNA"/>
</dbReference>